<dbReference type="AlphaFoldDB" id="A0A2N5V0U0"/>
<evidence type="ECO:0000256" key="1">
    <source>
        <dbReference type="SAM" id="MobiDB-lite"/>
    </source>
</evidence>
<organism evidence="2 3">
    <name type="scientific">Puccinia coronata f. sp. avenae</name>
    <dbReference type="NCBI Taxonomy" id="200324"/>
    <lineage>
        <taxon>Eukaryota</taxon>
        <taxon>Fungi</taxon>
        <taxon>Dikarya</taxon>
        <taxon>Basidiomycota</taxon>
        <taxon>Pucciniomycotina</taxon>
        <taxon>Pucciniomycetes</taxon>
        <taxon>Pucciniales</taxon>
        <taxon>Pucciniaceae</taxon>
        <taxon>Puccinia</taxon>
    </lineage>
</organism>
<dbReference type="EMBL" id="PGCI01000066">
    <property type="protein sequence ID" value="PLW43594.1"/>
    <property type="molecule type" value="Genomic_DNA"/>
</dbReference>
<comment type="caution">
    <text evidence="2">The sequence shown here is derived from an EMBL/GenBank/DDBJ whole genome shotgun (WGS) entry which is preliminary data.</text>
</comment>
<reference evidence="2 3" key="1">
    <citation type="submission" date="2017-11" db="EMBL/GenBank/DDBJ databases">
        <title>De novo assembly and phasing of dikaryotic genomes from two isolates of Puccinia coronata f. sp. avenae, the causal agent of oat crown rust.</title>
        <authorList>
            <person name="Miller M.E."/>
            <person name="Zhang Y."/>
            <person name="Omidvar V."/>
            <person name="Sperschneider J."/>
            <person name="Schwessinger B."/>
            <person name="Raley C."/>
            <person name="Palmer J.M."/>
            <person name="Garnica D."/>
            <person name="Upadhyaya N."/>
            <person name="Rathjen J."/>
            <person name="Taylor J.M."/>
            <person name="Park R.F."/>
            <person name="Dodds P.N."/>
            <person name="Hirsch C.D."/>
            <person name="Kianian S.F."/>
            <person name="Figueroa M."/>
        </authorList>
    </citation>
    <scope>NUCLEOTIDE SEQUENCE [LARGE SCALE GENOMIC DNA]</scope>
    <source>
        <strain evidence="2">12SD80</strain>
    </source>
</reference>
<feature type="region of interest" description="Disordered" evidence="1">
    <location>
        <begin position="395"/>
        <end position="642"/>
    </location>
</feature>
<feature type="region of interest" description="Disordered" evidence="1">
    <location>
        <begin position="111"/>
        <end position="172"/>
    </location>
</feature>
<feature type="compositionally biased region" description="Polar residues" evidence="1">
    <location>
        <begin position="616"/>
        <end position="634"/>
    </location>
</feature>
<proteinExistence type="predicted"/>
<accession>A0A2N5V0U0</accession>
<feature type="compositionally biased region" description="Low complexity" evidence="1">
    <location>
        <begin position="600"/>
        <end position="609"/>
    </location>
</feature>
<evidence type="ECO:0000313" key="3">
    <source>
        <dbReference type="Proteomes" id="UP000235392"/>
    </source>
</evidence>
<dbReference type="Proteomes" id="UP000235392">
    <property type="component" value="Unassembled WGS sequence"/>
</dbReference>
<evidence type="ECO:0000313" key="2">
    <source>
        <dbReference type="EMBL" id="PLW43594.1"/>
    </source>
</evidence>
<feature type="compositionally biased region" description="Acidic residues" evidence="1">
    <location>
        <begin position="537"/>
        <end position="546"/>
    </location>
</feature>
<feature type="compositionally biased region" description="Polar residues" evidence="1">
    <location>
        <begin position="479"/>
        <end position="492"/>
    </location>
</feature>
<gene>
    <name evidence="2" type="ORF">PCASD_11428</name>
</gene>
<sequence length="728" mass="79786">MQNHRNTPYGFSECPPPLLFDNAPGGTQESYLAPSQPYPNNQSCNLFFEESVNHRGNGTGQSHPMQMAPPNSQMIGMDPWQFQLFCDNSGNAAHNFQMATQAQLNQWVACRQSNGPPAGPPEGHGQIPASPANHPGQPAAQPQRSPSSAPATGMPPAQPPNKHRAIIPPPEPASPRVLHLDYAVYIRSVSNELARAHSKRLAPASKDWKKSVPKGGIIWKTGMTGWTGHSFKEALIQKLDEFRQHEHFGKHLTTLDKDDDLKWKCIVTHHRVYGVKSHAFVSNKAEFEEFAEAVLSSPSSKCTEKNEAKELALTYGDKEERASLEKTKTRLACNPKADVTSDPKDKNCSIRIPHNGPLHIWARAILMKAAGVDFQNPPDTEDFPSEPIKVWTRDERTAENAKSHAARASPNETGVSDSPSGTHKHSEATDAKSNGPKNTPPGTRKTSKPKASTGYSPDEEEPKRKYTPSRNPDRPKATAPTTKGSAANTSLATGIDSPKGRNKKYPVEFSDDKLSTTGSESNLPPRRAPNSAFNCPDEADNADSSDVEVPHAKASLGVHRSPARKAARSPAGEGVHDEFGRLTFGKNHQSSPLPIRKRPNSQLSSSIASIPPPKSQLSPRSSMAPSSHVNSSLPSDELPKAPLTKDRRKLTLDDFLTQCYFACDDVQARGPLVLNCIGHWDFFCTTTIKELMGLRYPFPQAIAQRMVNRARALEYTHVQHGYSYSFEV</sequence>
<protein>
    <submittedName>
        <fullName evidence="2">Uncharacterized protein</fullName>
    </submittedName>
</protein>
<feature type="compositionally biased region" description="Polar residues" evidence="1">
    <location>
        <begin position="431"/>
        <end position="441"/>
    </location>
</feature>
<feature type="compositionally biased region" description="Polar residues" evidence="1">
    <location>
        <begin position="410"/>
        <end position="421"/>
    </location>
</feature>
<name>A0A2N5V0U0_9BASI</name>
<feature type="compositionally biased region" description="Polar residues" evidence="1">
    <location>
        <begin position="140"/>
        <end position="150"/>
    </location>
</feature>